<dbReference type="SUPFAM" id="SSF55469">
    <property type="entry name" value="FMN-dependent nitroreductase-like"/>
    <property type="match status" value="1"/>
</dbReference>
<dbReference type="Gene3D" id="3.40.109.10">
    <property type="entry name" value="NADH Oxidase"/>
    <property type="match status" value="1"/>
</dbReference>
<dbReference type="EMBL" id="AEEH01000043">
    <property type="protein sequence ID" value="EFM25246.1"/>
    <property type="molecule type" value="Genomic_DNA"/>
</dbReference>
<feature type="domain" description="Nitroreductase" evidence="3">
    <location>
        <begin position="62"/>
        <end position="152"/>
    </location>
</feature>
<dbReference type="Pfam" id="PF00881">
    <property type="entry name" value="Nitroreductase"/>
    <property type="match status" value="2"/>
</dbReference>
<evidence type="ECO:0000256" key="2">
    <source>
        <dbReference type="ARBA" id="ARBA00023002"/>
    </source>
</evidence>
<dbReference type="OrthoDB" id="9783470at2"/>
<gene>
    <name evidence="4" type="ORF">HMPREF9225_1135</name>
</gene>
<sequence length="173" mass="19890">MKFNELAKNRRSIRKFTGEKVSQEDLETILNSTLTAPSARNRDTVHYYVFRDKNSLEKLARMKKVGADFLRECDVAIMILGDKELASATYFQDECIAATIMQLQVHDLGLGSCWVNVVAGMYDDNTTTYEYLLKEFDIPEKFDIQCVIGIGHPAEEPAVRNHREIKDFVRFDK</sequence>
<dbReference type="STRING" id="862517.HMPREF9225_1135"/>
<organism evidence="4 5">
    <name type="scientific">Peptoniphilus duerdenii ATCC BAA-1640</name>
    <dbReference type="NCBI Taxonomy" id="862517"/>
    <lineage>
        <taxon>Bacteria</taxon>
        <taxon>Bacillati</taxon>
        <taxon>Bacillota</taxon>
        <taxon>Tissierellia</taxon>
        <taxon>Tissierellales</taxon>
        <taxon>Peptoniphilaceae</taxon>
        <taxon>Peptoniphilus</taxon>
    </lineage>
</organism>
<name>E0NLQ5_9FIRM</name>
<dbReference type="PANTHER" id="PTHR43673:SF10">
    <property type="entry name" value="NADH DEHYDROGENASE_NAD(P)H NITROREDUCTASE XCC3605-RELATED"/>
    <property type="match status" value="1"/>
</dbReference>
<reference evidence="4 5" key="1">
    <citation type="submission" date="2010-07" db="EMBL/GenBank/DDBJ databases">
        <authorList>
            <person name="Muzny D."/>
            <person name="Qin X."/>
            <person name="Deng J."/>
            <person name="Jiang H."/>
            <person name="Liu Y."/>
            <person name="Qu J."/>
            <person name="Song X.-Z."/>
            <person name="Zhang L."/>
            <person name="Thornton R."/>
            <person name="Coyle M."/>
            <person name="Francisco L."/>
            <person name="Jackson L."/>
            <person name="Javaid M."/>
            <person name="Korchina V."/>
            <person name="Kovar C."/>
            <person name="Mata R."/>
            <person name="Mathew T."/>
            <person name="Ngo R."/>
            <person name="Nguyen L."/>
            <person name="Nguyen N."/>
            <person name="Okwuonu G."/>
            <person name="Ongeri F."/>
            <person name="Pham C."/>
            <person name="Simmons D."/>
            <person name="Wilczek-Boney K."/>
            <person name="Hale W."/>
            <person name="Jakkamsetti A."/>
            <person name="Pham P."/>
            <person name="Ruth R."/>
            <person name="San Lucas F."/>
            <person name="Warren J."/>
            <person name="Zhang J."/>
            <person name="Zhao Z."/>
            <person name="Zhou C."/>
            <person name="Zhu D."/>
            <person name="Lee S."/>
            <person name="Bess C."/>
            <person name="Blankenburg K."/>
            <person name="Forbes L."/>
            <person name="Fu Q."/>
            <person name="Gubbala S."/>
            <person name="Hirani K."/>
            <person name="Jayaseelan J.C."/>
            <person name="Lara F."/>
            <person name="Munidasa M."/>
            <person name="Palculict T."/>
            <person name="Patil S."/>
            <person name="Pu L.-L."/>
            <person name="Saada N."/>
            <person name="Tang L."/>
            <person name="Weissenberger G."/>
            <person name="Zhu Y."/>
            <person name="Hemphill L."/>
            <person name="Shang Y."/>
            <person name="Youmans B."/>
            <person name="Ayvaz T."/>
            <person name="Ross M."/>
            <person name="Santibanez J."/>
            <person name="Aqrawi P."/>
            <person name="Gross S."/>
            <person name="Joshi V."/>
            <person name="Fowler G."/>
            <person name="Nazareth L."/>
            <person name="Reid J."/>
            <person name="Worley K."/>
            <person name="Petrosino J."/>
            <person name="Highlander S."/>
            <person name="Gibbs R."/>
        </authorList>
    </citation>
    <scope>NUCLEOTIDE SEQUENCE [LARGE SCALE GENOMIC DNA]</scope>
    <source>
        <strain evidence="4 5">ATCC BAA-1640</strain>
    </source>
</reference>
<dbReference type="RefSeq" id="WP_008901949.1">
    <property type="nucleotide sequence ID" value="NZ_GL397071.1"/>
</dbReference>
<evidence type="ECO:0000313" key="5">
    <source>
        <dbReference type="Proteomes" id="UP000003280"/>
    </source>
</evidence>
<dbReference type="Proteomes" id="UP000003280">
    <property type="component" value="Unassembled WGS sequence"/>
</dbReference>
<dbReference type="AlphaFoldDB" id="E0NLQ5"/>
<evidence type="ECO:0000256" key="1">
    <source>
        <dbReference type="ARBA" id="ARBA00007118"/>
    </source>
</evidence>
<proteinExistence type="inferred from homology"/>
<dbReference type="HOGENOM" id="CLU_070764_7_3_9"/>
<dbReference type="GO" id="GO:0016491">
    <property type="term" value="F:oxidoreductase activity"/>
    <property type="evidence" value="ECO:0007669"/>
    <property type="project" value="UniProtKB-KW"/>
</dbReference>
<keyword evidence="2" id="KW-0560">Oxidoreductase</keyword>
<dbReference type="CDD" id="cd02151">
    <property type="entry name" value="nitroreductase"/>
    <property type="match status" value="1"/>
</dbReference>
<dbReference type="PANTHER" id="PTHR43673">
    <property type="entry name" value="NAD(P)H NITROREDUCTASE YDGI-RELATED"/>
    <property type="match status" value="1"/>
</dbReference>
<dbReference type="eggNOG" id="COG0778">
    <property type="taxonomic scope" value="Bacteria"/>
</dbReference>
<protein>
    <submittedName>
        <fullName evidence="4">Nitroreductase family protein</fullName>
    </submittedName>
</protein>
<evidence type="ECO:0000259" key="3">
    <source>
        <dbReference type="Pfam" id="PF00881"/>
    </source>
</evidence>
<comment type="similarity">
    <text evidence="1">Belongs to the nitroreductase family.</text>
</comment>
<keyword evidence="5" id="KW-1185">Reference proteome</keyword>
<dbReference type="InterPro" id="IPR029479">
    <property type="entry name" value="Nitroreductase"/>
</dbReference>
<evidence type="ECO:0000313" key="4">
    <source>
        <dbReference type="EMBL" id="EFM25246.1"/>
    </source>
</evidence>
<comment type="caution">
    <text evidence="4">The sequence shown here is derived from an EMBL/GenBank/DDBJ whole genome shotgun (WGS) entry which is preliminary data.</text>
</comment>
<dbReference type="InterPro" id="IPR000415">
    <property type="entry name" value="Nitroreductase-like"/>
</dbReference>
<feature type="domain" description="Nitroreductase" evidence="3">
    <location>
        <begin position="8"/>
        <end position="61"/>
    </location>
</feature>
<accession>E0NLQ5</accession>